<feature type="domain" description="DUF6534" evidence="2">
    <location>
        <begin position="36"/>
        <end position="123"/>
    </location>
</feature>
<organism evidence="3 4">
    <name type="scientific">Ceriporiopsis subvermispora (strain B)</name>
    <name type="common">White-rot fungus</name>
    <name type="synonym">Gelatoporia subvermispora</name>
    <dbReference type="NCBI Taxonomy" id="914234"/>
    <lineage>
        <taxon>Eukaryota</taxon>
        <taxon>Fungi</taxon>
        <taxon>Dikarya</taxon>
        <taxon>Basidiomycota</taxon>
        <taxon>Agaricomycotina</taxon>
        <taxon>Agaricomycetes</taxon>
        <taxon>Polyporales</taxon>
        <taxon>Gelatoporiaceae</taxon>
        <taxon>Gelatoporia</taxon>
    </lineage>
</organism>
<proteinExistence type="predicted"/>
<evidence type="ECO:0000313" key="3">
    <source>
        <dbReference type="EMBL" id="EMD32428.1"/>
    </source>
</evidence>
<protein>
    <recommendedName>
        <fullName evidence="2">DUF6534 domain-containing protein</fullName>
    </recommendedName>
</protein>
<feature type="transmembrane region" description="Helical" evidence="1">
    <location>
        <begin position="98"/>
        <end position="118"/>
    </location>
</feature>
<accession>M2Q6K1</accession>
<evidence type="ECO:0000256" key="1">
    <source>
        <dbReference type="SAM" id="Phobius"/>
    </source>
</evidence>
<keyword evidence="1" id="KW-0472">Membrane</keyword>
<keyword evidence="1" id="KW-0812">Transmembrane</keyword>
<name>M2Q6K1_CERS8</name>
<evidence type="ECO:0000259" key="2">
    <source>
        <dbReference type="Pfam" id="PF20152"/>
    </source>
</evidence>
<dbReference type="STRING" id="914234.M2Q6K1"/>
<reference evidence="3 4" key="1">
    <citation type="journal article" date="2012" name="Proc. Natl. Acad. Sci. U.S.A.">
        <title>Comparative genomics of Ceriporiopsis subvermispora and Phanerochaete chrysosporium provide insight into selective ligninolysis.</title>
        <authorList>
            <person name="Fernandez-Fueyo E."/>
            <person name="Ruiz-Duenas F.J."/>
            <person name="Ferreira P."/>
            <person name="Floudas D."/>
            <person name="Hibbett D.S."/>
            <person name="Canessa P."/>
            <person name="Larrondo L.F."/>
            <person name="James T.Y."/>
            <person name="Seelenfreund D."/>
            <person name="Lobos S."/>
            <person name="Polanco R."/>
            <person name="Tello M."/>
            <person name="Honda Y."/>
            <person name="Watanabe T."/>
            <person name="Watanabe T."/>
            <person name="Ryu J.S."/>
            <person name="Kubicek C.P."/>
            <person name="Schmoll M."/>
            <person name="Gaskell J."/>
            <person name="Hammel K.E."/>
            <person name="St John F.J."/>
            <person name="Vanden Wymelenberg A."/>
            <person name="Sabat G."/>
            <person name="Splinter BonDurant S."/>
            <person name="Syed K."/>
            <person name="Yadav J.S."/>
            <person name="Doddapaneni H."/>
            <person name="Subramanian V."/>
            <person name="Lavin J.L."/>
            <person name="Oguiza J.A."/>
            <person name="Perez G."/>
            <person name="Pisabarro A.G."/>
            <person name="Ramirez L."/>
            <person name="Santoyo F."/>
            <person name="Master E."/>
            <person name="Coutinho P.M."/>
            <person name="Henrissat B."/>
            <person name="Lombard V."/>
            <person name="Magnuson J.K."/>
            <person name="Kuees U."/>
            <person name="Hori C."/>
            <person name="Igarashi K."/>
            <person name="Samejima M."/>
            <person name="Held B.W."/>
            <person name="Barry K.W."/>
            <person name="LaButti K.M."/>
            <person name="Lapidus A."/>
            <person name="Lindquist E.A."/>
            <person name="Lucas S.M."/>
            <person name="Riley R."/>
            <person name="Salamov A.A."/>
            <person name="Hoffmeister D."/>
            <person name="Schwenk D."/>
            <person name="Hadar Y."/>
            <person name="Yarden O."/>
            <person name="de Vries R.P."/>
            <person name="Wiebenga A."/>
            <person name="Stenlid J."/>
            <person name="Eastwood D."/>
            <person name="Grigoriev I.V."/>
            <person name="Berka R.M."/>
            <person name="Blanchette R.A."/>
            <person name="Kersten P."/>
            <person name="Martinez A.T."/>
            <person name="Vicuna R."/>
            <person name="Cullen D."/>
        </authorList>
    </citation>
    <scope>NUCLEOTIDE SEQUENCE [LARGE SCALE GENOMIC DNA]</scope>
    <source>
        <strain evidence="3 4">B</strain>
    </source>
</reference>
<feature type="transmembrane region" description="Helical" evidence="1">
    <location>
        <begin position="68"/>
        <end position="92"/>
    </location>
</feature>
<dbReference type="Pfam" id="PF20152">
    <property type="entry name" value="DUF6534"/>
    <property type="match status" value="1"/>
</dbReference>
<sequence>MLRYLLTLHPICAIVSGKKWILPAMIVSLFVGIAISVVGDSVVAASQTVLLWRSRTGVPRTDSTLRKLMVYCVSTGSLSSLFTLASFVTWVTMDSNRVYLTFFCATPSLLLNALLASLNGRQHLRKVIGVSTPCDPTCITLSPLQWPGTEGELRFIVVPTDTATLDEAPLTLQSGQKESV</sequence>
<dbReference type="AlphaFoldDB" id="M2Q6K1"/>
<dbReference type="Proteomes" id="UP000016930">
    <property type="component" value="Unassembled WGS sequence"/>
</dbReference>
<dbReference type="HOGENOM" id="CLU_1496013_0_0_1"/>
<evidence type="ECO:0000313" key="4">
    <source>
        <dbReference type="Proteomes" id="UP000016930"/>
    </source>
</evidence>
<gene>
    <name evidence="3" type="ORF">CERSUDRAFT_126830</name>
</gene>
<dbReference type="OrthoDB" id="2803252at2759"/>
<keyword evidence="4" id="KW-1185">Reference proteome</keyword>
<keyword evidence="1" id="KW-1133">Transmembrane helix</keyword>
<dbReference type="InterPro" id="IPR045339">
    <property type="entry name" value="DUF6534"/>
</dbReference>
<feature type="transmembrane region" description="Helical" evidence="1">
    <location>
        <begin position="20"/>
        <end position="47"/>
    </location>
</feature>
<dbReference type="EMBL" id="KB445811">
    <property type="protein sequence ID" value="EMD32428.1"/>
    <property type="molecule type" value="Genomic_DNA"/>
</dbReference>